<protein>
    <recommendedName>
        <fullName evidence="2">DUF5678 domain-containing protein</fullName>
    </recommendedName>
</protein>
<dbReference type="InterPro" id="IPR013321">
    <property type="entry name" value="Arc_rbn_hlx_hlx"/>
</dbReference>
<reference evidence="1" key="1">
    <citation type="journal article" date="2022" name="Nat. Microbiol.">
        <title>Unique mobile elements and scalable gene flow at the prokaryote-eukaryote boundary revealed by circularized Asgard archaea genomes.</title>
        <authorList>
            <person name="Wu F."/>
            <person name="Speth D.R."/>
            <person name="Philosof A."/>
            <person name="Cremiere A."/>
            <person name="Narayanan A."/>
            <person name="Barco R.A."/>
            <person name="Connon S.A."/>
            <person name="Amend J.P."/>
            <person name="Antoshechkin I.A."/>
            <person name="Orphan V.J."/>
        </authorList>
    </citation>
    <scope>NUCLEOTIDE SEQUENCE</scope>
    <source>
        <strain evidence="1">PR6</strain>
    </source>
</reference>
<evidence type="ECO:0000313" key="1">
    <source>
        <dbReference type="EMBL" id="UJG44588.1"/>
    </source>
</evidence>
<accession>A0A9Y1BSU4</accession>
<dbReference type="Proteomes" id="UP001200513">
    <property type="component" value="Chromosome"/>
</dbReference>
<dbReference type="AlphaFoldDB" id="A0A9Y1BSU4"/>
<proteinExistence type="predicted"/>
<name>A0A9Y1BSU4_9ARCH</name>
<dbReference type="GO" id="GO:0006355">
    <property type="term" value="P:regulation of DNA-templated transcription"/>
    <property type="evidence" value="ECO:0007669"/>
    <property type="project" value="InterPro"/>
</dbReference>
<sequence>MSVLIKNVKKELYARFKAKAAMKGLKLSEAFEEAMIKWINEDSPQTEEDKERALNNATLRRIRAELIKEHENEWVVISSGKLIGIYTDRERAIKAIRENNLEGKCNIVTPVKPLRRKVSIRYRRKE</sequence>
<dbReference type="EMBL" id="CP084167">
    <property type="protein sequence ID" value="UJG44588.1"/>
    <property type="molecule type" value="Genomic_DNA"/>
</dbReference>
<dbReference type="Gene3D" id="1.10.1220.10">
    <property type="entry name" value="Met repressor-like"/>
    <property type="match status" value="1"/>
</dbReference>
<evidence type="ECO:0008006" key="2">
    <source>
        <dbReference type="Google" id="ProtNLM"/>
    </source>
</evidence>
<gene>
    <name evidence="1" type="ORF">K9W46_05275</name>
</gene>
<organism evidence="1">
    <name type="scientific">Candidatus Heimdallarchaeum endolithica</name>
    <dbReference type="NCBI Taxonomy" id="2876572"/>
    <lineage>
        <taxon>Archaea</taxon>
        <taxon>Promethearchaeati</taxon>
        <taxon>Candidatus Heimdallarchaeota</taxon>
        <taxon>Candidatus Heimdallarchaeia (ex Rinke et al. 2021) (nom. nud.)</taxon>
        <taxon>Candidatus Heimdallarchaeales</taxon>
        <taxon>Candidatus Heimdallarchaeaceae</taxon>
        <taxon>Candidatus Heimdallarchaeum</taxon>
    </lineage>
</organism>